<feature type="transmembrane region" description="Helical" evidence="7">
    <location>
        <begin position="107"/>
        <end position="127"/>
    </location>
</feature>
<organism evidence="8 9">
    <name type="scientific">Panagrellus redivivus</name>
    <name type="common">Microworm</name>
    <dbReference type="NCBI Taxonomy" id="6233"/>
    <lineage>
        <taxon>Eukaryota</taxon>
        <taxon>Metazoa</taxon>
        <taxon>Ecdysozoa</taxon>
        <taxon>Nematoda</taxon>
        <taxon>Chromadorea</taxon>
        <taxon>Rhabditida</taxon>
        <taxon>Tylenchina</taxon>
        <taxon>Panagrolaimomorpha</taxon>
        <taxon>Panagrolaimoidea</taxon>
        <taxon>Panagrolaimidae</taxon>
        <taxon>Panagrellus</taxon>
    </lineage>
</organism>
<evidence type="ECO:0000256" key="6">
    <source>
        <dbReference type="ARBA" id="ARBA00023136"/>
    </source>
</evidence>
<keyword evidence="8" id="KW-1185">Reference proteome</keyword>
<comment type="subcellular location">
    <subcellularLocation>
        <location evidence="1">Membrane</location>
        <topology evidence="1">Multi-pass membrane protein</topology>
    </subcellularLocation>
</comment>
<reference evidence="8" key="1">
    <citation type="journal article" date="2013" name="Genetics">
        <title>The draft genome and transcriptome of Panagrellus redivivus are shaped by the harsh demands of a free-living lifestyle.</title>
        <authorList>
            <person name="Srinivasan J."/>
            <person name="Dillman A.R."/>
            <person name="Macchietto M.G."/>
            <person name="Heikkinen L."/>
            <person name="Lakso M."/>
            <person name="Fracchia K.M."/>
            <person name="Antoshechkin I."/>
            <person name="Mortazavi A."/>
            <person name="Wong G."/>
            <person name="Sternberg P.W."/>
        </authorList>
    </citation>
    <scope>NUCLEOTIDE SEQUENCE [LARGE SCALE GENOMIC DNA]</scope>
    <source>
        <strain evidence="8">MT8872</strain>
    </source>
</reference>
<dbReference type="GO" id="GO:0016020">
    <property type="term" value="C:membrane"/>
    <property type="evidence" value="ECO:0007669"/>
    <property type="project" value="UniProtKB-SubCell"/>
</dbReference>
<proteinExistence type="predicted"/>
<dbReference type="Pfam" id="PF14995">
    <property type="entry name" value="TMEM107"/>
    <property type="match status" value="1"/>
</dbReference>
<keyword evidence="5 7" id="KW-1133">Transmembrane helix</keyword>
<dbReference type="GO" id="GO:1904491">
    <property type="term" value="P:protein localization to ciliary transition zone"/>
    <property type="evidence" value="ECO:0007669"/>
    <property type="project" value="TreeGrafter"/>
</dbReference>
<accession>A0A7E4ZYJ8</accession>
<dbReference type="WBParaSite" id="Pan_g3706.t1">
    <property type="protein sequence ID" value="Pan_g3706.t1"/>
    <property type="gene ID" value="Pan_g3706"/>
</dbReference>
<evidence type="ECO:0000256" key="7">
    <source>
        <dbReference type="SAM" id="Phobius"/>
    </source>
</evidence>
<evidence type="ECO:0000313" key="8">
    <source>
        <dbReference type="Proteomes" id="UP000492821"/>
    </source>
</evidence>
<protein>
    <recommendedName>
        <fullName evidence="2">Transmembrane protein 107</fullName>
    </recommendedName>
</protein>
<dbReference type="AlphaFoldDB" id="A0A7E4ZYJ8"/>
<feature type="transmembrane region" description="Helical" evidence="7">
    <location>
        <begin position="48"/>
        <end position="71"/>
    </location>
</feature>
<evidence type="ECO:0000256" key="2">
    <source>
        <dbReference type="ARBA" id="ARBA00015652"/>
    </source>
</evidence>
<keyword evidence="6 7" id="KW-0472">Membrane</keyword>
<dbReference type="PANTHER" id="PTHR34341:SF1">
    <property type="entry name" value="TRANSMEMBRANE PROTEIN 107"/>
    <property type="match status" value="1"/>
</dbReference>
<name>A0A7E4ZYJ8_PANRE</name>
<keyword evidence="4" id="KW-0970">Cilium biogenesis/degradation</keyword>
<reference evidence="9" key="2">
    <citation type="submission" date="2020-10" db="UniProtKB">
        <authorList>
            <consortium name="WormBaseParasite"/>
        </authorList>
    </citation>
    <scope>IDENTIFICATION</scope>
</reference>
<dbReference type="Proteomes" id="UP000492821">
    <property type="component" value="Unassembled WGS sequence"/>
</dbReference>
<evidence type="ECO:0000313" key="9">
    <source>
        <dbReference type="WBParaSite" id="Pan_g3706.t1"/>
    </source>
</evidence>
<evidence type="ECO:0000256" key="5">
    <source>
        <dbReference type="ARBA" id="ARBA00022989"/>
    </source>
</evidence>
<dbReference type="GO" id="GO:0036038">
    <property type="term" value="C:MKS complex"/>
    <property type="evidence" value="ECO:0007669"/>
    <property type="project" value="TreeGrafter"/>
</dbReference>
<dbReference type="GO" id="GO:1905515">
    <property type="term" value="P:non-motile cilium assembly"/>
    <property type="evidence" value="ECO:0007669"/>
    <property type="project" value="TreeGrafter"/>
</dbReference>
<keyword evidence="3 7" id="KW-0812">Transmembrane</keyword>
<sequence length="136" mass="15215">MADVMTPVFLAVMAHGTMIFCALFDRQEYIMASLPPSFTEDEEAIEDFDASICVCLGLSLVFIVGEVIALFRQVPPRSVSLATFFTHNIACLILLKFTVDIHPVSHFWILFAFTSFPTALAQVIILVKSFNKVKYC</sequence>
<evidence type="ECO:0000256" key="1">
    <source>
        <dbReference type="ARBA" id="ARBA00004141"/>
    </source>
</evidence>
<evidence type="ECO:0000256" key="4">
    <source>
        <dbReference type="ARBA" id="ARBA00022794"/>
    </source>
</evidence>
<dbReference type="InterPro" id="IPR029248">
    <property type="entry name" value="TMEM107"/>
</dbReference>
<feature type="transmembrane region" description="Helical" evidence="7">
    <location>
        <begin position="78"/>
        <end position="95"/>
    </location>
</feature>
<dbReference type="PANTHER" id="PTHR34341">
    <property type="entry name" value="TRANSMEMBRANE PROTEIN 107"/>
    <property type="match status" value="1"/>
</dbReference>
<evidence type="ECO:0000256" key="3">
    <source>
        <dbReference type="ARBA" id="ARBA00022692"/>
    </source>
</evidence>